<accession>T1JD56</accession>
<evidence type="ECO:0000313" key="8">
    <source>
        <dbReference type="Proteomes" id="UP000014500"/>
    </source>
</evidence>
<dbReference type="HOGENOM" id="CLU_089470_4_4_1"/>
<dbReference type="Proteomes" id="UP000014500">
    <property type="component" value="Unassembled WGS sequence"/>
</dbReference>
<keyword evidence="3" id="KW-0809">Transit peptide</keyword>
<evidence type="ECO:0000256" key="3">
    <source>
        <dbReference type="ARBA" id="ARBA00022946"/>
    </source>
</evidence>
<dbReference type="InterPro" id="IPR052405">
    <property type="entry name" value="Mito_Transl_Release_Factor"/>
</dbReference>
<evidence type="ECO:0000256" key="1">
    <source>
        <dbReference type="ARBA" id="ARBA00004173"/>
    </source>
</evidence>
<dbReference type="GO" id="GO:0005739">
    <property type="term" value="C:mitochondrion"/>
    <property type="evidence" value="ECO:0007669"/>
    <property type="project" value="UniProtKB-SubCell"/>
</dbReference>
<feature type="coiled-coil region" evidence="5">
    <location>
        <begin position="111"/>
        <end position="142"/>
    </location>
</feature>
<dbReference type="FunFam" id="3.30.160.20:FF:000065">
    <property type="entry name" value="Peptidyl-tRNA hydrolase domain protein"/>
    <property type="match status" value="1"/>
</dbReference>
<keyword evidence="8" id="KW-1185">Reference proteome</keyword>
<dbReference type="STRING" id="126957.T1JD56"/>
<dbReference type="InterPro" id="IPR000352">
    <property type="entry name" value="Pep_chain_release_fac_I"/>
</dbReference>
<dbReference type="Pfam" id="PF00472">
    <property type="entry name" value="RF-1"/>
    <property type="match status" value="1"/>
</dbReference>
<proteinExistence type="inferred from homology"/>
<keyword evidence="5" id="KW-0175">Coiled coil</keyword>
<organism evidence="7 8">
    <name type="scientific">Strigamia maritima</name>
    <name type="common">European centipede</name>
    <name type="synonym">Geophilus maritimus</name>
    <dbReference type="NCBI Taxonomy" id="126957"/>
    <lineage>
        <taxon>Eukaryota</taxon>
        <taxon>Metazoa</taxon>
        <taxon>Ecdysozoa</taxon>
        <taxon>Arthropoda</taxon>
        <taxon>Myriapoda</taxon>
        <taxon>Chilopoda</taxon>
        <taxon>Pleurostigmophora</taxon>
        <taxon>Geophilomorpha</taxon>
        <taxon>Linotaeniidae</taxon>
        <taxon>Strigamia</taxon>
    </lineage>
</organism>
<dbReference type="EMBL" id="JH432094">
    <property type="status" value="NOT_ANNOTATED_CDS"/>
    <property type="molecule type" value="Genomic_DNA"/>
</dbReference>
<dbReference type="Gene3D" id="3.30.160.20">
    <property type="match status" value="1"/>
</dbReference>
<comment type="similarity">
    <text evidence="2">Belongs to the prokaryotic/mitochondrial release factor family.</text>
</comment>
<dbReference type="PhylomeDB" id="T1JD56"/>
<dbReference type="EnsemblMetazoa" id="SMAR011731-RA">
    <property type="protein sequence ID" value="SMAR011731-PA"/>
    <property type="gene ID" value="SMAR011731"/>
</dbReference>
<feature type="domain" description="Prokaryotic-type class I peptide chain release factors" evidence="6">
    <location>
        <begin position="37"/>
        <end position="131"/>
    </location>
</feature>
<evidence type="ECO:0000256" key="5">
    <source>
        <dbReference type="SAM" id="Coils"/>
    </source>
</evidence>
<dbReference type="SUPFAM" id="SSF75620">
    <property type="entry name" value="Release factor"/>
    <property type="match status" value="1"/>
</dbReference>
<dbReference type="AlphaFoldDB" id="T1JD56"/>
<dbReference type="PANTHER" id="PTHR46203:SF1">
    <property type="entry name" value="MITOCHONDRIAL TRANSLATION RELEASE FACTOR IN RESCUE"/>
    <property type="match status" value="1"/>
</dbReference>
<evidence type="ECO:0000313" key="7">
    <source>
        <dbReference type="EnsemblMetazoa" id="SMAR011731-PA"/>
    </source>
</evidence>
<protein>
    <recommendedName>
        <fullName evidence="6">Prokaryotic-type class I peptide chain release factors domain-containing protein</fullName>
    </recommendedName>
</protein>
<name>T1JD56_STRMM</name>
<reference evidence="8" key="1">
    <citation type="submission" date="2011-05" db="EMBL/GenBank/DDBJ databases">
        <authorList>
            <person name="Richards S.R."/>
            <person name="Qu J."/>
            <person name="Jiang H."/>
            <person name="Jhangiani S.N."/>
            <person name="Agravi P."/>
            <person name="Goodspeed R."/>
            <person name="Gross S."/>
            <person name="Mandapat C."/>
            <person name="Jackson L."/>
            <person name="Mathew T."/>
            <person name="Pu L."/>
            <person name="Thornton R."/>
            <person name="Saada N."/>
            <person name="Wilczek-Boney K.B."/>
            <person name="Lee S."/>
            <person name="Kovar C."/>
            <person name="Wu Y."/>
            <person name="Scherer S.E."/>
            <person name="Worley K.C."/>
            <person name="Muzny D.M."/>
            <person name="Gibbs R."/>
        </authorList>
    </citation>
    <scope>NUCLEOTIDE SEQUENCE</scope>
    <source>
        <strain evidence="8">Brora</strain>
    </source>
</reference>
<dbReference type="PANTHER" id="PTHR46203">
    <property type="entry name" value="PROBABLE PEPTIDE CHAIN RELEASE FACTOR C12ORF65"/>
    <property type="match status" value="1"/>
</dbReference>
<dbReference type="eggNOG" id="KOG2726">
    <property type="taxonomic scope" value="Eukaryota"/>
</dbReference>
<evidence type="ECO:0000259" key="6">
    <source>
        <dbReference type="Pfam" id="PF00472"/>
    </source>
</evidence>
<comment type="subcellular location">
    <subcellularLocation>
        <location evidence="1">Mitochondrion</location>
    </subcellularLocation>
</comment>
<evidence type="ECO:0000256" key="2">
    <source>
        <dbReference type="ARBA" id="ARBA00010835"/>
    </source>
</evidence>
<keyword evidence="4" id="KW-0496">Mitochondrion</keyword>
<reference evidence="7" key="2">
    <citation type="submission" date="2015-02" db="UniProtKB">
        <authorList>
            <consortium name="EnsemblMetazoa"/>
        </authorList>
    </citation>
    <scope>IDENTIFICATION</scope>
</reference>
<dbReference type="InterPro" id="IPR045853">
    <property type="entry name" value="Pep_chain_release_fac_I_sf"/>
</dbReference>
<sequence length="145" mass="16650">MSAVVKIPRLKSLFPSMPVLINTIRSKQTIDYSKVPKINDDELEEQFVRGSGPGGQAVNKTSSCILLKHLPTGIVIKCQFTRSQSQNRKIARQLLQEKLDDFYNGEMSVQAQEKREAQMKLTEKLRRTKKRLEIKMAFKEREGLD</sequence>
<dbReference type="OMA" id="THTIVRC"/>
<evidence type="ECO:0000256" key="4">
    <source>
        <dbReference type="ARBA" id="ARBA00023128"/>
    </source>
</evidence>
<dbReference type="GO" id="GO:0003747">
    <property type="term" value="F:translation release factor activity"/>
    <property type="evidence" value="ECO:0007669"/>
    <property type="project" value="InterPro"/>
</dbReference>